<evidence type="ECO:0000313" key="2">
    <source>
        <dbReference type="Proteomes" id="UP001139646"/>
    </source>
</evidence>
<protein>
    <submittedName>
        <fullName evidence="1">Transposase</fullName>
    </submittedName>
</protein>
<keyword evidence="2" id="KW-1185">Reference proteome</keyword>
<dbReference type="Proteomes" id="UP001139646">
    <property type="component" value="Unassembled WGS sequence"/>
</dbReference>
<gene>
    <name evidence="1" type="ORF">L3081_24500</name>
</gene>
<name>A0ABS9X7B4_9GAMM</name>
<comment type="caution">
    <text evidence="1">The sequence shown here is derived from an EMBL/GenBank/DDBJ whole genome shotgun (WGS) entry which is preliminary data.</text>
</comment>
<sequence length="66" mass="7586">MTEVFNQLKSEGYNITREHMAAFSPYHTEHLGRQGSFEIDLTKQANGLRTFSLIIQYISTDYKISG</sequence>
<organism evidence="1 2">
    <name type="scientific">Colwellia maritima</name>
    <dbReference type="NCBI Taxonomy" id="2912588"/>
    <lineage>
        <taxon>Bacteria</taxon>
        <taxon>Pseudomonadati</taxon>
        <taxon>Pseudomonadota</taxon>
        <taxon>Gammaproteobacteria</taxon>
        <taxon>Alteromonadales</taxon>
        <taxon>Colwelliaceae</taxon>
        <taxon>Colwellia</taxon>
    </lineage>
</organism>
<accession>A0ABS9X7B4</accession>
<proteinExistence type="predicted"/>
<reference evidence="1" key="1">
    <citation type="submission" date="2022-01" db="EMBL/GenBank/DDBJ databases">
        <title>Colwellia maritima, isolated from seawater.</title>
        <authorList>
            <person name="Kristyanto S."/>
            <person name="Jung J."/>
            <person name="Jeon C.O."/>
        </authorList>
    </citation>
    <scope>NUCLEOTIDE SEQUENCE</scope>
    <source>
        <strain evidence="1">MSW7</strain>
    </source>
</reference>
<evidence type="ECO:0000313" key="1">
    <source>
        <dbReference type="EMBL" id="MCI2285990.1"/>
    </source>
</evidence>
<dbReference type="EMBL" id="JAKKSL010000007">
    <property type="protein sequence ID" value="MCI2285990.1"/>
    <property type="molecule type" value="Genomic_DNA"/>
</dbReference>